<gene>
    <name evidence="5" type="primary">cysL</name>
    <name evidence="5" type="ORF">CPELA_00995</name>
</gene>
<dbReference type="PANTHER" id="PTHR30126">
    <property type="entry name" value="HTH-TYPE TRANSCRIPTIONAL REGULATOR"/>
    <property type="match status" value="1"/>
</dbReference>
<dbReference type="GO" id="GO:0000976">
    <property type="term" value="F:transcription cis-regulatory region binding"/>
    <property type="evidence" value="ECO:0007669"/>
    <property type="project" value="TreeGrafter"/>
</dbReference>
<comment type="similarity">
    <text evidence="1">Belongs to the LysR transcriptional regulatory family.</text>
</comment>
<dbReference type="InterPro" id="IPR005119">
    <property type="entry name" value="LysR_subst-bd"/>
</dbReference>
<dbReference type="InterPro" id="IPR036390">
    <property type="entry name" value="WH_DNA-bd_sf"/>
</dbReference>
<dbReference type="RefSeq" id="WP_164931122.1">
    <property type="nucleotide sequence ID" value="NZ_BMCX01000004.1"/>
</dbReference>
<dbReference type="InterPro" id="IPR000847">
    <property type="entry name" value="LysR_HTH_N"/>
</dbReference>
<dbReference type="Proteomes" id="UP000288929">
    <property type="component" value="Chromosome"/>
</dbReference>
<name>A0A410W6C8_9CORY</name>
<evidence type="ECO:0000313" key="6">
    <source>
        <dbReference type="Proteomes" id="UP000288929"/>
    </source>
</evidence>
<evidence type="ECO:0000313" key="5">
    <source>
        <dbReference type="EMBL" id="QAU51500.1"/>
    </source>
</evidence>
<dbReference type="AlphaFoldDB" id="A0A410W6C8"/>
<dbReference type="GO" id="GO:0003700">
    <property type="term" value="F:DNA-binding transcription factor activity"/>
    <property type="evidence" value="ECO:0007669"/>
    <property type="project" value="InterPro"/>
</dbReference>
<organism evidence="5 6">
    <name type="scientific">Corynebacterium pelargi</name>
    <dbReference type="NCBI Taxonomy" id="1471400"/>
    <lineage>
        <taxon>Bacteria</taxon>
        <taxon>Bacillati</taxon>
        <taxon>Actinomycetota</taxon>
        <taxon>Actinomycetes</taxon>
        <taxon>Mycobacteriales</taxon>
        <taxon>Corynebacteriaceae</taxon>
        <taxon>Corynebacterium</taxon>
    </lineage>
</organism>
<keyword evidence="4" id="KW-0804">Transcription</keyword>
<dbReference type="Pfam" id="PF03466">
    <property type="entry name" value="LysR_substrate"/>
    <property type="match status" value="1"/>
</dbReference>
<dbReference type="PROSITE" id="PS50931">
    <property type="entry name" value="HTH_LYSR"/>
    <property type="match status" value="1"/>
</dbReference>
<protein>
    <submittedName>
        <fullName evidence="5">HTH-type transcriptional regulator CysL</fullName>
    </submittedName>
</protein>
<dbReference type="SUPFAM" id="SSF46785">
    <property type="entry name" value="Winged helix' DNA-binding domain"/>
    <property type="match status" value="1"/>
</dbReference>
<dbReference type="PANTHER" id="PTHR30126:SF39">
    <property type="entry name" value="HTH-TYPE TRANSCRIPTIONAL REGULATOR CYSL"/>
    <property type="match status" value="1"/>
</dbReference>
<evidence type="ECO:0000256" key="2">
    <source>
        <dbReference type="ARBA" id="ARBA00023015"/>
    </source>
</evidence>
<reference evidence="5 6" key="1">
    <citation type="submission" date="2019-01" db="EMBL/GenBank/DDBJ databases">
        <authorList>
            <person name="Ruckert C."/>
            <person name="Busche T."/>
            <person name="Kalinowski J."/>
        </authorList>
    </citation>
    <scope>NUCLEOTIDE SEQUENCE [LARGE SCALE GENOMIC DNA]</scope>
    <source>
        <strain evidence="5 6">136/3</strain>
    </source>
</reference>
<proteinExistence type="inferred from homology"/>
<keyword evidence="6" id="KW-1185">Reference proteome</keyword>
<keyword evidence="2" id="KW-0805">Transcription regulation</keyword>
<dbReference type="KEGG" id="cpeg:CPELA_00995"/>
<dbReference type="InterPro" id="IPR036388">
    <property type="entry name" value="WH-like_DNA-bd_sf"/>
</dbReference>
<dbReference type="Pfam" id="PF00126">
    <property type="entry name" value="HTH_1"/>
    <property type="match status" value="1"/>
</dbReference>
<sequence length="283" mass="30203">MYLLPDAATLEAILAVADHGGMAAAARATGRTQQSISVRIAQAEKALGLALFSRSARGCTPTARGEEVLQILRRYQQASNACANDLARLLNPVLRIAASHTVAEYDLPRWVHGQVRVLQANSAQAQELLISDSVDLAFVEGKSIRPELESMVIASDELCVVVPEDHPWGESISAEEFAKVPMVMREQGSGTREVLEAAAQALHIRLATPAAEFASLASQARAVLALGVPGVIPVRTLSPGLRRVQVQGLDLRRDIRAVWKGELAPEAAALLRTATEGSAGRLD</sequence>
<dbReference type="Gene3D" id="3.40.190.290">
    <property type="match status" value="1"/>
</dbReference>
<evidence type="ECO:0000256" key="3">
    <source>
        <dbReference type="ARBA" id="ARBA00023125"/>
    </source>
</evidence>
<evidence type="ECO:0000256" key="1">
    <source>
        <dbReference type="ARBA" id="ARBA00009437"/>
    </source>
</evidence>
<evidence type="ECO:0000256" key="4">
    <source>
        <dbReference type="ARBA" id="ARBA00023163"/>
    </source>
</evidence>
<accession>A0A410W6C8</accession>
<keyword evidence="3" id="KW-0238">DNA-binding</keyword>
<dbReference type="Gene3D" id="1.10.10.10">
    <property type="entry name" value="Winged helix-like DNA-binding domain superfamily/Winged helix DNA-binding domain"/>
    <property type="match status" value="1"/>
</dbReference>
<dbReference type="SUPFAM" id="SSF53850">
    <property type="entry name" value="Periplasmic binding protein-like II"/>
    <property type="match status" value="1"/>
</dbReference>
<dbReference type="EMBL" id="CP035299">
    <property type="protein sequence ID" value="QAU51500.1"/>
    <property type="molecule type" value="Genomic_DNA"/>
</dbReference>